<accession>A0A1I2MDL9</accession>
<gene>
    <name evidence="2" type="ORF">SAMN04487885_11412</name>
</gene>
<evidence type="ECO:0000313" key="3">
    <source>
        <dbReference type="Proteomes" id="UP000182135"/>
    </source>
</evidence>
<keyword evidence="1" id="KW-0472">Membrane</keyword>
<dbReference type="AlphaFoldDB" id="A0A1I2MDL9"/>
<feature type="transmembrane region" description="Helical" evidence="1">
    <location>
        <begin position="6"/>
        <end position="25"/>
    </location>
</feature>
<dbReference type="STRING" id="1529.SAMN04487885_11412"/>
<dbReference type="RefSeq" id="WP_074845724.1">
    <property type="nucleotide sequence ID" value="NZ_CABMJC010000006.1"/>
</dbReference>
<reference evidence="2 3" key="1">
    <citation type="submission" date="2016-10" db="EMBL/GenBank/DDBJ databases">
        <authorList>
            <person name="de Groot N.N."/>
        </authorList>
    </citation>
    <scope>NUCLEOTIDE SEQUENCE [LARGE SCALE GENOMIC DNA]</scope>
    <source>
        <strain evidence="2 3">NLAE-zl-G419</strain>
    </source>
</reference>
<sequence>MNKKSLKILIGAFAVIFFLGIFVTYKITTNTKPIEYKVDCLASEIALRDITIFSSGNDAYLTGSYYFETLRSELNVGEIGVYICIDGKQIVNFMIGKQPFKVSTKTGIVGVSKIIKNLKITDESIMSIDMRYEVNGEGKEFHQDIELKNCKNKNQPLELR</sequence>
<protein>
    <submittedName>
        <fullName evidence="2">Uncharacterized protein</fullName>
    </submittedName>
</protein>
<dbReference type="Proteomes" id="UP000182135">
    <property type="component" value="Unassembled WGS sequence"/>
</dbReference>
<organism evidence="2 3">
    <name type="scientific">Clostridium cadaveris</name>
    <dbReference type="NCBI Taxonomy" id="1529"/>
    <lineage>
        <taxon>Bacteria</taxon>
        <taxon>Bacillati</taxon>
        <taxon>Bacillota</taxon>
        <taxon>Clostridia</taxon>
        <taxon>Eubacteriales</taxon>
        <taxon>Clostridiaceae</taxon>
        <taxon>Clostridium</taxon>
    </lineage>
</organism>
<proteinExistence type="predicted"/>
<dbReference type="EMBL" id="FOOE01000014">
    <property type="protein sequence ID" value="SFF89018.1"/>
    <property type="molecule type" value="Genomic_DNA"/>
</dbReference>
<keyword evidence="1" id="KW-0812">Transmembrane</keyword>
<keyword evidence="3" id="KW-1185">Reference proteome</keyword>
<evidence type="ECO:0000256" key="1">
    <source>
        <dbReference type="SAM" id="Phobius"/>
    </source>
</evidence>
<evidence type="ECO:0000313" key="2">
    <source>
        <dbReference type="EMBL" id="SFF89018.1"/>
    </source>
</evidence>
<keyword evidence="1" id="KW-1133">Transmembrane helix</keyword>
<dbReference type="GeneID" id="90543375"/>
<name>A0A1I2MDL9_9CLOT</name>